<reference evidence="1" key="2">
    <citation type="submission" date="2021-03" db="UniProtKB">
        <authorList>
            <consortium name="EnsemblPlants"/>
        </authorList>
    </citation>
    <scope>IDENTIFICATION</scope>
</reference>
<reference evidence="1" key="1">
    <citation type="submission" date="2018-11" db="EMBL/GenBank/DDBJ databases">
        <authorList>
            <person name="Grassa J C."/>
        </authorList>
    </citation>
    <scope>NUCLEOTIDE SEQUENCE [LARGE SCALE GENOMIC DNA]</scope>
</reference>
<sequence>MTWSDPGLCLDPELKKYPRFGLGAKLEVHLESHLGLELKGLQVFPGGGLEATSLTDCPAIFLVLCIAARAIKAFLPLAG</sequence>
<dbReference type="EMBL" id="UZAU01000053">
    <property type="status" value="NOT_ANNOTATED_CDS"/>
    <property type="molecule type" value="Genomic_DNA"/>
</dbReference>
<accession>A0A803NJ43</accession>
<dbReference type="AlphaFoldDB" id="A0A803NJ43"/>
<keyword evidence="2" id="KW-1185">Reference proteome</keyword>
<name>A0A803NJ43_CANSA</name>
<protein>
    <submittedName>
        <fullName evidence="1">Uncharacterized protein</fullName>
    </submittedName>
</protein>
<organism evidence="1 2">
    <name type="scientific">Cannabis sativa</name>
    <name type="common">Hemp</name>
    <name type="synonym">Marijuana</name>
    <dbReference type="NCBI Taxonomy" id="3483"/>
    <lineage>
        <taxon>Eukaryota</taxon>
        <taxon>Viridiplantae</taxon>
        <taxon>Streptophyta</taxon>
        <taxon>Embryophyta</taxon>
        <taxon>Tracheophyta</taxon>
        <taxon>Spermatophyta</taxon>
        <taxon>Magnoliopsida</taxon>
        <taxon>eudicotyledons</taxon>
        <taxon>Gunneridae</taxon>
        <taxon>Pentapetalae</taxon>
        <taxon>rosids</taxon>
        <taxon>fabids</taxon>
        <taxon>Rosales</taxon>
        <taxon>Cannabaceae</taxon>
        <taxon>Cannabis</taxon>
    </lineage>
</organism>
<evidence type="ECO:0000313" key="2">
    <source>
        <dbReference type="Proteomes" id="UP000596661"/>
    </source>
</evidence>
<dbReference type="Proteomes" id="UP000596661">
    <property type="component" value="Chromosome 1"/>
</dbReference>
<evidence type="ECO:0000313" key="1">
    <source>
        <dbReference type="EnsemblPlants" id="cds.evm.model.01.1936"/>
    </source>
</evidence>
<dbReference type="Gramene" id="evm.model.01.1936">
    <property type="protein sequence ID" value="cds.evm.model.01.1936"/>
    <property type="gene ID" value="evm.TU.01.1936"/>
</dbReference>
<proteinExistence type="predicted"/>
<dbReference type="EnsemblPlants" id="evm.model.01.1936">
    <property type="protein sequence ID" value="cds.evm.model.01.1936"/>
    <property type="gene ID" value="evm.TU.01.1936"/>
</dbReference>